<dbReference type="PANTHER" id="PTHR32309:SF13">
    <property type="entry name" value="FERRIC ENTEROBACTIN TRANSPORT PROTEIN FEPE"/>
    <property type="match status" value="1"/>
</dbReference>
<comment type="similarity">
    <text evidence="1">Belongs to the CpsD/CapB family.</text>
</comment>
<gene>
    <name evidence="10" type="ORF">FHS18_000601</name>
</gene>
<dbReference type="SUPFAM" id="SSF52540">
    <property type="entry name" value="P-loop containing nucleoside triphosphate hydrolases"/>
    <property type="match status" value="1"/>
</dbReference>
<keyword evidence="4" id="KW-0547">Nucleotide-binding</keyword>
<evidence type="ECO:0000256" key="7">
    <source>
        <dbReference type="ARBA" id="ARBA00023137"/>
    </source>
</evidence>
<dbReference type="GO" id="GO:0005886">
    <property type="term" value="C:plasma membrane"/>
    <property type="evidence" value="ECO:0007669"/>
    <property type="project" value="TreeGrafter"/>
</dbReference>
<protein>
    <recommendedName>
        <fullName evidence="2">non-specific protein-tyrosine kinase</fullName>
        <ecNumber evidence="2">2.7.10.2</ecNumber>
    </recommendedName>
</protein>
<evidence type="ECO:0000256" key="2">
    <source>
        <dbReference type="ARBA" id="ARBA00011903"/>
    </source>
</evidence>
<dbReference type="AlphaFoldDB" id="A0A7W5ATN8"/>
<keyword evidence="5" id="KW-0418">Kinase</keyword>
<keyword evidence="11" id="KW-1185">Reference proteome</keyword>
<keyword evidence="6" id="KW-0067">ATP-binding</keyword>
<accession>A0A7W5ATN8</accession>
<dbReference type="Gene3D" id="3.40.50.300">
    <property type="entry name" value="P-loop containing nucleotide triphosphate hydrolases"/>
    <property type="match status" value="1"/>
</dbReference>
<comment type="caution">
    <text evidence="10">The sequence shown here is derived from an EMBL/GenBank/DDBJ whole genome shotgun (WGS) entry which is preliminary data.</text>
</comment>
<evidence type="ECO:0000256" key="1">
    <source>
        <dbReference type="ARBA" id="ARBA00007316"/>
    </source>
</evidence>
<dbReference type="GO" id="GO:0005524">
    <property type="term" value="F:ATP binding"/>
    <property type="evidence" value="ECO:0007669"/>
    <property type="project" value="UniProtKB-KW"/>
</dbReference>
<dbReference type="EC" id="2.7.10.2" evidence="2"/>
<dbReference type="CDD" id="cd05387">
    <property type="entry name" value="BY-kinase"/>
    <property type="match status" value="1"/>
</dbReference>
<name>A0A7W5ATN8_9BACL</name>
<dbReference type="InterPro" id="IPR027417">
    <property type="entry name" value="P-loop_NTPase"/>
</dbReference>
<dbReference type="GO" id="GO:0042802">
    <property type="term" value="F:identical protein binding"/>
    <property type="evidence" value="ECO:0007669"/>
    <property type="project" value="UniProtKB-ARBA"/>
</dbReference>
<evidence type="ECO:0000259" key="9">
    <source>
        <dbReference type="Pfam" id="PF13614"/>
    </source>
</evidence>
<comment type="catalytic activity">
    <reaction evidence="8">
        <text>L-tyrosyl-[protein] + ATP = O-phospho-L-tyrosyl-[protein] + ADP + H(+)</text>
        <dbReference type="Rhea" id="RHEA:10596"/>
        <dbReference type="Rhea" id="RHEA-COMP:10136"/>
        <dbReference type="Rhea" id="RHEA-COMP:20101"/>
        <dbReference type="ChEBI" id="CHEBI:15378"/>
        <dbReference type="ChEBI" id="CHEBI:30616"/>
        <dbReference type="ChEBI" id="CHEBI:46858"/>
        <dbReference type="ChEBI" id="CHEBI:61978"/>
        <dbReference type="ChEBI" id="CHEBI:456216"/>
        <dbReference type="EC" id="2.7.10.2"/>
    </reaction>
</comment>
<dbReference type="NCBIfam" id="TIGR01007">
    <property type="entry name" value="eps_fam"/>
    <property type="match status" value="1"/>
</dbReference>
<evidence type="ECO:0000256" key="5">
    <source>
        <dbReference type="ARBA" id="ARBA00022777"/>
    </source>
</evidence>
<dbReference type="PANTHER" id="PTHR32309">
    <property type="entry name" value="TYROSINE-PROTEIN KINASE"/>
    <property type="match status" value="1"/>
</dbReference>
<sequence>MPRSTKEKQLALISTKSVVTENYRNLRTNIQYASTEKATQVILISSAKRSEGKTTTSSNLAVAYANEGKRVMLIDADLRNPALHNVFSIHNTKGLCERLVDESNTREVIRETGIAGLSLITSGIIPINSAELVSSEAMKSLIDELRNSYDVIIIDSPPVLLVSDGLALSTLCDGVVMVIDSKKTEKIHARKAKMLFEHVNARLIGVVLNNVKSSELRKVMNYR</sequence>
<dbReference type="Pfam" id="PF13614">
    <property type="entry name" value="AAA_31"/>
    <property type="match status" value="1"/>
</dbReference>
<proteinExistence type="inferred from homology"/>
<keyword evidence="7" id="KW-0829">Tyrosine-protein kinase</keyword>
<dbReference type="InterPro" id="IPR025669">
    <property type="entry name" value="AAA_dom"/>
</dbReference>
<evidence type="ECO:0000256" key="4">
    <source>
        <dbReference type="ARBA" id="ARBA00022741"/>
    </source>
</evidence>
<dbReference type="InterPro" id="IPR050445">
    <property type="entry name" value="Bact_polysacc_biosynth/exp"/>
</dbReference>
<feature type="domain" description="AAA" evidence="9">
    <location>
        <begin position="40"/>
        <end position="182"/>
    </location>
</feature>
<reference evidence="10 11" key="1">
    <citation type="submission" date="2020-08" db="EMBL/GenBank/DDBJ databases">
        <title>Genomic Encyclopedia of Type Strains, Phase III (KMG-III): the genomes of soil and plant-associated and newly described type strains.</title>
        <authorList>
            <person name="Whitman W."/>
        </authorList>
    </citation>
    <scope>NUCLEOTIDE SEQUENCE [LARGE SCALE GENOMIC DNA]</scope>
    <source>
        <strain evidence="10 11">CECT 5862</strain>
    </source>
</reference>
<dbReference type="InterPro" id="IPR005702">
    <property type="entry name" value="Wzc-like_C"/>
</dbReference>
<evidence type="ECO:0000313" key="11">
    <source>
        <dbReference type="Proteomes" id="UP000570361"/>
    </source>
</evidence>
<evidence type="ECO:0000256" key="6">
    <source>
        <dbReference type="ARBA" id="ARBA00022840"/>
    </source>
</evidence>
<evidence type="ECO:0000256" key="8">
    <source>
        <dbReference type="ARBA" id="ARBA00051245"/>
    </source>
</evidence>
<dbReference type="Proteomes" id="UP000570361">
    <property type="component" value="Unassembled WGS sequence"/>
</dbReference>
<evidence type="ECO:0000313" key="10">
    <source>
        <dbReference type="EMBL" id="MBB3108573.1"/>
    </source>
</evidence>
<dbReference type="GO" id="GO:0004715">
    <property type="term" value="F:non-membrane spanning protein tyrosine kinase activity"/>
    <property type="evidence" value="ECO:0007669"/>
    <property type="project" value="UniProtKB-EC"/>
</dbReference>
<dbReference type="EMBL" id="JACHXK010000001">
    <property type="protein sequence ID" value="MBB3108573.1"/>
    <property type="molecule type" value="Genomic_DNA"/>
</dbReference>
<dbReference type="RefSeq" id="WP_183596786.1">
    <property type="nucleotide sequence ID" value="NZ_JACHXK010000001.1"/>
</dbReference>
<keyword evidence="3" id="KW-0808">Transferase</keyword>
<organism evidence="10 11">
    <name type="scientific">Paenibacillus phyllosphaerae</name>
    <dbReference type="NCBI Taxonomy" id="274593"/>
    <lineage>
        <taxon>Bacteria</taxon>
        <taxon>Bacillati</taxon>
        <taxon>Bacillota</taxon>
        <taxon>Bacilli</taxon>
        <taxon>Bacillales</taxon>
        <taxon>Paenibacillaceae</taxon>
        <taxon>Paenibacillus</taxon>
    </lineage>
</organism>
<dbReference type="FunFam" id="3.40.50.300:FF:000527">
    <property type="entry name" value="Tyrosine-protein kinase etk"/>
    <property type="match status" value="1"/>
</dbReference>
<evidence type="ECO:0000256" key="3">
    <source>
        <dbReference type="ARBA" id="ARBA00022679"/>
    </source>
</evidence>